<gene>
    <name evidence="8" type="ORF">Tco_0910293</name>
</gene>
<keyword evidence="1" id="KW-0808">Transferase</keyword>
<evidence type="ECO:0000256" key="3">
    <source>
        <dbReference type="ARBA" id="ARBA00022722"/>
    </source>
</evidence>
<comment type="caution">
    <text evidence="8">The sequence shown here is derived from an EMBL/GenBank/DDBJ whole genome shotgun (WGS) entry which is preliminary data.</text>
</comment>
<dbReference type="PANTHER" id="PTHR37984">
    <property type="entry name" value="PROTEIN CBG26694"/>
    <property type="match status" value="1"/>
</dbReference>
<dbReference type="InterPro" id="IPR050951">
    <property type="entry name" value="Retrovirus_Pol_polyprotein"/>
</dbReference>
<evidence type="ECO:0000256" key="2">
    <source>
        <dbReference type="ARBA" id="ARBA00022695"/>
    </source>
</evidence>
<protein>
    <submittedName>
        <fullName evidence="8">Reverse transcriptase domain-containing protein</fullName>
    </submittedName>
</protein>
<proteinExistence type="predicted"/>
<keyword evidence="2" id="KW-0548">Nucleotidyltransferase</keyword>
<dbReference type="SUPFAM" id="SSF56672">
    <property type="entry name" value="DNA/RNA polymerases"/>
    <property type="match status" value="1"/>
</dbReference>
<reference evidence="8" key="1">
    <citation type="journal article" date="2022" name="Int. J. Mol. Sci.">
        <title>Draft Genome of Tanacetum Coccineum: Genomic Comparison of Closely Related Tanacetum-Family Plants.</title>
        <authorList>
            <person name="Yamashiro T."/>
            <person name="Shiraishi A."/>
            <person name="Nakayama K."/>
            <person name="Satake H."/>
        </authorList>
    </citation>
    <scope>NUCLEOTIDE SEQUENCE</scope>
</reference>
<dbReference type="GO" id="GO:0003964">
    <property type="term" value="F:RNA-directed DNA polymerase activity"/>
    <property type="evidence" value="ECO:0007669"/>
    <property type="project" value="UniProtKB-KW"/>
</dbReference>
<dbReference type="InterPro" id="IPR041373">
    <property type="entry name" value="RT_RNaseH"/>
</dbReference>
<evidence type="ECO:0000256" key="4">
    <source>
        <dbReference type="ARBA" id="ARBA00022759"/>
    </source>
</evidence>
<reference evidence="8" key="2">
    <citation type="submission" date="2022-01" db="EMBL/GenBank/DDBJ databases">
        <authorList>
            <person name="Yamashiro T."/>
            <person name="Shiraishi A."/>
            <person name="Satake H."/>
            <person name="Nakayama K."/>
        </authorList>
    </citation>
    <scope>NUCLEOTIDE SEQUENCE</scope>
</reference>
<name>A0ABQ5CUR9_9ASTR</name>
<dbReference type="PANTHER" id="PTHR37984:SF5">
    <property type="entry name" value="PROTEIN NYNRIN-LIKE"/>
    <property type="match status" value="1"/>
</dbReference>
<evidence type="ECO:0000313" key="8">
    <source>
        <dbReference type="EMBL" id="GJT30018.1"/>
    </source>
</evidence>
<sequence length="263" mass="30816">MVKEGIVLWHKISRAGIEVDKAKTKAISKLPHPTNVKSIRSFLGHAGFYHCFIKDFSKITRPMTQLLMKDAKFDFSNECVEAFETQKKELTKAPIMVKPDWSLPFKLIKIMTEAQENYTTTEKELLAVVFAFDKFRQYLVLSKTVVYTDHFALRYLFSKQDAKPCAENLAANHLSRLENHETEDLNEAKIDDRFPDESIMKMDFGLEEPWFADFSNYLVVKELPYGMTIQEKKKFFSDLKYYFWDDPHLFKVCDSSPNTYIRI</sequence>
<dbReference type="InterPro" id="IPR043502">
    <property type="entry name" value="DNA/RNA_pol_sf"/>
</dbReference>
<keyword evidence="5" id="KW-0378">Hydrolase</keyword>
<dbReference type="EMBL" id="BQNB010014590">
    <property type="protein sequence ID" value="GJT30018.1"/>
    <property type="molecule type" value="Genomic_DNA"/>
</dbReference>
<evidence type="ECO:0000256" key="6">
    <source>
        <dbReference type="ARBA" id="ARBA00022918"/>
    </source>
</evidence>
<dbReference type="InterPro" id="IPR043128">
    <property type="entry name" value="Rev_trsase/Diguanyl_cyclase"/>
</dbReference>
<evidence type="ECO:0000256" key="5">
    <source>
        <dbReference type="ARBA" id="ARBA00022801"/>
    </source>
</evidence>
<keyword evidence="3" id="KW-0540">Nuclease</keyword>
<feature type="domain" description="Reverse transcriptase RNase H-like" evidence="7">
    <location>
        <begin position="109"/>
        <end position="163"/>
    </location>
</feature>
<evidence type="ECO:0000313" key="9">
    <source>
        <dbReference type="Proteomes" id="UP001151760"/>
    </source>
</evidence>
<organism evidence="8 9">
    <name type="scientific">Tanacetum coccineum</name>
    <dbReference type="NCBI Taxonomy" id="301880"/>
    <lineage>
        <taxon>Eukaryota</taxon>
        <taxon>Viridiplantae</taxon>
        <taxon>Streptophyta</taxon>
        <taxon>Embryophyta</taxon>
        <taxon>Tracheophyta</taxon>
        <taxon>Spermatophyta</taxon>
        <taxon>Magnoliopsida</taxon>
        <taxon>eudicotyledons</taxon>
        <taxon>Gunneridae</taxon>
        <taxon>Pentapetalae</taxon>
        <taxon>asterids</taxon>
        <taxon>campanulids</taxon>
        <taxon>Asterales</taxon>
        <taxon>Asteraceae</taxon>
        <taxon>Asteroideae</taxon>
        <taxon>Anthemideae</taxon>
        <taxon>Anthemidinae</taxon>
        <taxon>Tanacetum</taxon>
    </lineage>
</organism>
<dbReference type="Proteomes" id="UP001151760">
    <property type="component" value="Unassembled WGS sequence"/>
</dbReference>
<evidence type="ECO:0000259" key="7">
    <source>
        <dbReference type="Pfam" id="PF17917"/>
    </source>
</evidence>
<dbReference type="Gene3D" id="3.30.70.270">
    <property type="match status" value="1"/>
</dbReference>
<keyword evidence="4" id="KW-0255">Endonuclease</keyword>
<keyword evidence="9" id="KW-1185">Reference proteome</keyword>
<dbReference type="Pfam" id="PF17917">
    <property type="entry name" value="RT_RNaseH"/>
    <property type="match status" value="1"/>
</dbReference>
<keyword evidence="6 8" id="KW-0695">RNA-directed DNA polymerase</keyword>
<evidence type="ECO:0000256" key="1">
    <source>
        <dbReference type="ARBA" id="ARBA00022679"/>
    </source>
</evidence>
<accession>A0ABQ5CUR9</accession>